<dbReference type="EMBL" id="AVOT02016777">
    <property type="protein sequence ID" value="MBW0502355.1"/>
    <property type="molecule type" value="Genomic_DNA"/>
</dbReference>
<evidence type="ECO:0000313" key="2">
    <source>
        <dbReference type="Proteomes" id="UP000765509"/>
    </source>
</evidence>
<name>A0A9Q3DJX8_9BASI</name>
<evidence type="ECO:0000313" key="1">
    <source>
        <dbReference type="EMBL" id="MBW0502355.1"/>
    </source>
</evidence>
<gene>
    <name evidence="1" type="ORF">O181_042070</name>
</gene>
<accession>A0A9Q3DJX8</accession>
<protein>
    <submittedName>
        <fullName evidence="1">Uncharacterized protein</fullName>
    </submittedName>
</protein>
<dbReference type="AlphaFoldDB" id="A0A9Q3DJX8"/>
<keyword evidence="2" id="KW-1185">Reference proteome</keyword>
<comment type="caution">
    <text evidence="1">The sequence shown here is derived from an EMBL/GenBank/DDBJ whole genome shotgun (WGS) entry which is preliminary data.</text>
</comment>
<reference evidence="1" key="1">
    <citation type="submission" date="2021-03" db="EMBL/GenBank/DDBJ databases">
        <title>Draft genome sequence of rust myrtle Austropuccinia psidii MF-1, a brazilian biotype.</title>
        <authorList>
            <person name="Quecine M.C."/>
            <person name="Pachon D.M.R."/>
            <person name="Bonatelli M.L."/>
            <person name="Correr F.H."/>
            <person name="Franceschini L.M."/>
            <person name="Leite T.F."/>
            <person name="Margarido G.R.A."/>
            <person name="Almeida C.A."/>
            <person name="Ferrarezi J.A."/>
            <person name="Labate C.A."/>
        </authorList>
    </citation>
    <scope>NUCLEOTIDE SEQUENCE</scope>
    <source>
        <strain evidence="1">MF-1</strain>
    </source>
</reference>
<organism evidence="1 2">
    <name type="scientific">Austropuccinia psidii MF-1</name>
    <dbReference type="NCBI Taxonomy" id="1389203"/>
    <lineage>
        <taxon>Eukaryota</taxon>
        <taxon>Fungi</taxon>
        <taxon>Dikarya</taxon>
        <taxon>Basidiomycota</taxon>
        <taxon>Pucciniomycotina</taxon>
        <taxon>Pucciniomycetes</taxon>
        <taxon>Pucciniales</taxon>
        <taxon>Sphaerophragmiaceae</taxon>
        <taxon>Austropuccinia</taxon>
    </lineage>
</organism>
<proteinExistence type="predicted"/>
<dbReference type="Proteomes" id="UP000765509">
    <property type="component" value="Unassembled WGS sequence"/>
</dbReference>
<sequence>MYGIDLHNNKDRYFNIGDNKCHKFAFLPFKKQITVNKVSPVNLELEKFKFEQLNEAEISLNLTDKQESELYALLYYHKEAFSSDKKPWEKLLAMRLTLFLILKDLTHQS</sequence>